<comment type="caution">
    <text evidence="1">The sequence shown here is derived from an EMBL/GenBank/DDBJ whole genome shotgun (WGS) entry which is preliminary data.</text>
</comment>
<dbReference type="Proteomes" id="UP000260680">
    <property type="component" value="Unassembled WGS sequence"/>
</dbReference>
<evidence type="ECO:0000313" key="2">
    <source>
        <dbReference type="Proteomes" id="UP000260680"/>
    </source>
</evidence>
<sequence length="406" mass="47346">MSLLVYKQRFKNPNYKSTAGKNYAHVRYIATRPRVAKNEGMSHGLFGKLSPGPITEFEDWRDVARLVYANSKKHITMYRSVISFDEETAAELNLTDQKAWQRYIENHIMTIAEKNNIRRGHLQWVCALHKEKRHPHIHVVFWDTSSRVKNPFTPPAVPNAIRKQLIKDTFAERIRAYGEQKNMSTAELRSISNELVDEFEQHLRRLGKDQYKRLRDDYDEENELSGSFDFDDAVLNETADRVFRLKSALPPTGRIAYQLLAPEIKAEVDKLVAYLLENVPALREQKECYIDSKMKMALLYGGSDEYLGSLRNRFAGEADKIIANRVLGMVKTLNRLDYEIKSEEYKSARRSYFAEQMLMEALDMLSGLTRDNDSRFDDWEKKNGRELSKDAKKELFLKLQDKGYEH</sequence>
<gene>
    <name evidence="1" type="ORF">DS742_12910</name>
</gene>
<dbReference type="AlphaFoldDB" id="A0A3E2NC88"/>
<accession>A0A3E2NC88</accession>
<dbReference type="InterPro" id="IPR048102">
    <property type="entry name" value="MobP3"/>
</dbReference>
<proteinExistence type="predicted"/>
<dbReference type="InterPro" id="IPR041073">
    <property type="entry name" value="MobL"/>
</dbReference>
<organism evidence="1 2">
    <name type="scientific">Lacrimispora amygdalina</name>
    <dbReference type="NCBI Taxonomy" id="253257"/>
    <lineage>
        <taxon>Bacteria</taxon>
        <taxon>Bacillati</taxon>
        <taxon>Bacillota</taxon>
        <taxon>Clostridia</taxon>
        <taxon>Lachnospirales</taxon>
        <taxon>Lachnospiraceae</taxon>
        <taxon>Lacrimispora</taxon>
    </lineage>
</organism>
<name>A0A3E2NC88_9FIRM</name>
<dbReference type="Pfam" id="PF18555">
    <property type="entry name" value="MobL"/>
    <property type="match status" value="1"/>
</dbReference>
<dbReference type="NCBIfam" id="NF041499">
    <property type="entry name" value="MobP3"/>
    <property type="match status" value="1"/>
</dbReference>
<dbReference type="EMBL" id="QOHO01000035">
    <property type="protein sequence ID" value="RFZ78500.1"/>
    <property type="molecule type" value="Genomic_DNA"/>
</dbReference>
<dbReference type="RefSeq" id="WP_117417408.1">
    <property type="nucleotide sequence ID" value="NZ_QOHO01000035.1"/>
</dbReference>
<evidence type="ECO:0000313" key="1">
    <source>
        <dbReference type="EMBL" id="RFZ78500.1"/>
    </source>
</evidence>
<reference evidence="1 2" key="1">
    <citation type="submission" date="2018-07" db="EMBL/GenBank/DDBJ databases">
        <title>New species, Clostridium PI-S10-A1B.</title>
        <authorList>
            <person name="Krishna G."/>
            <person name="Summeta K."/>
            <person name="Shikha S."/>
            <person name="Prabhu P.B."/>
            <person name="Suresh K."/>
        </authorList>
    </citation>
    <scope>NUCLEOTIDE SEQUENCE [LARGE SCALE GENOMIC DNA]</scope>
    <source>
        <strain evidence="1 2">PI-S10-A1B</strain>
    </source>
</reference>
<dbReference type="OrthoDB" id="1775746at2"/>
<protein>
    <recommendedName>
        <fullName evidence="3">Relaxase</fullName>
    </recommendedName>
</protein>
<evidence type="ECO:0008006" key="3">
    <source>
        <dbReference type="Google" id="ProtNLM"/>
    </source>
</evidence>